<keyword evidence="2" id="KW-0732">Signal</keyword>
<gene>
    <name evidence="3" type="ORF">NP233_g4414</name>
</gene>
<dbReference type="InterPro" id="IPR004242">
    <property type="entry name" value="Transposase_21"/>
</dbReference>
<feature type="compositionally biased region" description="Basic and acidic residues" evidence="1">
    <location>
        <begin position="509"/>
        <end position="526"/>
    </location>
</feature>
<feature type="compositionally biased region" description="Low complexity" evidence="1">
    <location>
        <begin position="51"/>
        <end position="61"/>
    </location>
</feature>
<feature type="region of interest" description="Disordered" evidence="1">
    <location>
        <begin position="30"/>
        <end position="61"/>
    </location>
</feature>
<protein>
    <submittedName>
        <fullName evidence="3">Uncharacterized protein</fullName>
    </submittedName>
</protein>
<dbReference type="PANTHER" id="PTHR38705:SF1">
    <property type="entry name" value="PROTEIN RDS1"/>
    <property type="match status" value="1"/>
</dbReference>
<feature type="region of interest" description="Disordered" evidence="1">
    <location>
        <begin position="790"/>
        <end position="811"/>
    </location>
</feature>
<evidence type="ECO:0000313" key="3">
    <source>
        <dbReference type="EMBL" id="KAJ3570425.1"/>
    </source>
</evidence>
<reference evidence="3" key="1">
    <citation type="submission" date="2022-07" db="EMBL/GenBank/DDBJ databases">
        <title>Genome Sequence of Leucocoprinus birnbaumii.</title>
        <authorList>
            <person name="Buettner E."/>
        </authorList>
    </citation>
    <scope>NUCLEOTIDE SEQUENCE</scope>
    <source>
        <strain evidence="3">VT141</strain>
    </source>
</reference>
<keyword evidence="4" id="KW-1185">Reference proteome</keyword>
<feature type="region of interest" description="Disordered" evidence="1">
    <location>
        <begin position="468"/>
        <end position="607"/>
    </location>
</feature>
<dbReference type="PANTHER" id="PTHR38705">
    <property type="entry name" value="PROTEIN RDS1"/>
    <property type="match status" value="1"/>
</dbReference>
<name>A0AAD5VV32_9AGAR</name>
<dbReference type="Pfam" id="PF13668">
    <property type="entry name" value="Ferritin_2"/>
    <property type="match status" value="1"/>
</dbReference>
<dbReference type="Pfam" id="PF02992">
    <property type="entry name" value="Transposase_21"/>
    <property type="match status" value="1"/>
</dbReference>
<feature type="chain" id="PRO_5042024166" evidence="2">
    <location>
        <begin position="20"/>
        <end position="1476"/>
    </location>
</feature>
<dbReference type="Proteomes" id="UP001213000">
    <property type="component" value="Unassembled WGS sequence"/>
</dbReference>
<feature type="signal peptide" evidence="2">
    <location>
        <begin position="1"/>
        <end position="19"/>
    </location>
</feature>
<proteinExistence type="predicted"/>
<feature type="compositionally biased region" description="Polar residues" evidence="1">
    <location>
        <begin position="468"/>
        <end position="481"/>
    </location>
</feature>
<evidence type="ECO:0000256" key="1">
    <source>
        <dbReference type="SAM" id="MobiDB-lite"/>
    </source>
</evidence>
<feature type="compositionally biased region" description="Polar residues" evidence="1">
    <location>
        <begin position="30"/>
        <end position="42"/>
    </location>
</feature>
<dbReference type="InterPro" id="IPR039254">
    <property type="entry name" value="Rds1"/>
</dbReference>
<accession>A0AAD5VV32</accession>
<feature type="compositionally biased region" description="Pro residues" evidence="1">
    <location>
        <begin position="795"/>
        <end position="807"/>
    </location>
</feature>
<evidence type="ECO:0000313" key="4">
    <source>
        <dbReference type="Proteomes" id="UP001213000"/>
    </source>
</evidence>
<feature type="compositionally biased region" description="Acidic residues" evidence="1">
    <location>
        <begin position="590"/>
        <end position="599"/>
    </location>
</feature>
<organism evidence="3 4">
    <name type="scientific">Leucocoprinus birnbaumii</name>
    <dbReference type="NCBI Taxonomy" id="56174"/>
    <lineage>
        <taxon>Eukaryota</taxon>
        <taxon>Fungi</taxon>
        <taxon>Dikarya</taxon>
        <taxon>Basidiomycota</taxon>
        <taxon>Agaricomycotina</taxon>
        <taxon>Agaricomycetes</taxon>
        <taxon>Agaricomycetidae</taxon>
        <taxon>Agaricales</taxon>
        <taxon>Agaricineae</taxon>
        <taxon>Agaricaceae</taxon>
        <taxon>Leucocoprinus</taxon>
    </lineage>
</organism>
<evidence type="ECO:0000256" key="2">
    <source>
        <dbReference type="SAM" id="SignalP"/>
    </source>
</evidence>
<sequence>MRSLTPLAVIVTAAGTTLAAILQINGTDTIGSPTQPAPSGTFGTPGPAVPPTSVTGTETVSSGVIPPTTTPYIPYIPPGGIGVNGTPPQYVALSDFDWQSIEWIELDLFNFALTKFSVQDFQDAGLSTEDRFLIQFMAQQEIGHAMLLSNILGPFAAKPCTYRYPFNTVPEFIDFCQKLTRFGESGVYGFLEHLDSRPAAQLLVQSITTEARQQMIFRQFQGLFPMPVWFETGITQSMAWTLLAPYLVSCPAENPRIAWQNFPALNVTNNPIATPFVNMSGVGNNTSPAITHNRSEPLSFGGRQVNFSWELPGRPIGYNDSYRTSTTAGPAKFVAWVSQLNTTYTPLENINGQNGTTIQPDPRVFGPSEKSIDAHVHRDYQLGSAGRARAVSSLYRCEAVYHSSVLFPSLSTMPRDTKGKAKQSSKKDPQWCDCPKCAYKTEPIPYSTWLRHQRQLVEEAEQLANIQAGTSQSAQEPQASGSGLDLCGGHDQLEAQSTRSLSHEPGYGDSEHLEGDAGSHSEHEEIFQQMDTSLDVNLPSPTGPPSPGEQNVPPNPSPPPVPFVPPAPTSPLPDTDARQQPSGAEPANQDGEEFTDNAEPETRIHISREDKRITDCYITALENAKLDNSGLALKDIQRLRNPPATAKDLSADPSLKYSLKYYLDTLNASQDTFVGVIETSSELQQEQGTNLEFLSLWQTKNRIMDMASIATIKHHMCPEGCIAYTGPLKDLEQCPTCGTSRWNPQKLRRGTKSPAQTFTTITLGTQLQALYSTPEIAQQMRYRRDKTHDIQETIPPSPQNPNGPPAPDRLEDYVHGSDYLQAVHEGEIDDNDILLMLSLDGAQLYEHRPSDCWMYIWVILELGPDRRYKKTHVLPGGFIPGPNKPKHLDSFLFPALYHIAALQNEGLKIWDASTSEMRSARPVVYLATADAPGMVYLSGLVGHSGARGCRNYCEVRWRHKPNGSHYYPNLHLPDNYHSNQSPSFPDIDLSHRSVTPYFDQDIYYTNLKRVLESSNDFETVRKETGISKASLFSGLFMPLGVPGAFPLDIMHLLALNIPDLLISLWHGTLKCDTKAGDDIKSWDWVVLKDTRDNKVWTIHGKRVAELSKCLPSSYDRPPRNPAEKLNSGYKASEFMVYLYGYLPALLEGILPTPYLQNFYKLVRGVRLVSQRSPSVQNLQEAHKCFIEFLTTFEQIYVQRKISRMHYVRQCLHTLWHLAPETMRLGPPGIYAQWTMERLIGIMGGKIALHSDPYENLTEIGKEICAVNSLFCKYPSLDRSNHPLPHTARPLAHGYTLLHPHEKTHFQIKHPAEQAAYNDYLQRIHFDVTETTCTRHARLLLPNGQKVRTAWKEDQRADSRTNRMVRLKLHSPPNGPGSLPIFREVLYFLQVVCNGKPTQTAAMISISASPCRDTLKRTSNVLWAITHVRHQQVVVIDYSAIDAVVGFLPFRHVDEYFILEEMWLTMSTGVEVERDQE</sequence>
<dbReference type="EMBL" id="JANIEX010000238">
    <property type="protein sequence ID" value="KAJ3570425.1"/>
    <property type="molecule type" value="Genomic_DNA"/>
</dbReference>
<feature type="compositionally biased region" description="Pro residues" evidence="1">
    <location>
        <begin position="541"/>
        <end position="571"/>
    </location>
</feature>
<comment type="caution">
    <text evidence="3">The sequence shown here is derived from an EMBL/GenBank/DDBJ whole genome shotgun (WGS) entry which is preliminary data.</text>
</comment>